<dbReference type="InterPro" id="IPR029055">
    <property type="entry name" value="Ntn_hydrolases_N"/>
</dbReference>
<evidence type="ECO:0000256" key="2">
    <source>
        <dbReference type="ARBA" id="ARBA00022801"/>
    </source>
</evidence>
<dbReference type="GO" id="GO:0046872">
    <property type="term" value="F:metal ion binding"/>
    <property type="evidence" value="ECO:0007669"/>
    <property type="project" value="UniProtKB-KW"/>
</dbReference>
<proteinExistence type="inferred from homology"/>
<evidence type="ECO:0000256" key="1">
    <source>
        <dbReference type="ARBA" id="ARBA00006586"/>
    </source>
</evidence>
<dbReference type="PANTHER" id="PTHR34218:SF4">
    <property type="entry name" value="ACYL-HOMOSERINE LACTONE ACYLASE QUIP"/>
    <property type="match status" value="1"/>
</dbReference>
<evidence type="ECO:0000256" key="6">
    <source>
        <dbReference type="SAM" id="Phobius"/>
    </source>
</evidence>
<dbReference type="Gene3D" id="2.30.120.10">
    <property type="match status" value="1"/>
</dbReference>
<keyword evidence="3" id="KW-0865">Zymogen</keyword>
<feature type="binding site" evidence="5">
    <location>
        <position position="190"/>
    </location>
    <ligand>
        <name>Ca(2+)</name>
        <dbReference type="ChEBI" id="CHEBI:29108"/>
    </ligand>
</feature>
<dbReference type="RefSeq" id="WP_211874698.1">
    <property type="nucleotide sequence ID" value="NZ_JAAEDH010000013.1"/>
</dbReference>
<dbReference type="GO" id="GO:0016811">
    <property type="term" value="F:hydrolase activity, acting on carbon-nitrogen (but not peptide) bonds, in linear amides"/>
    <property type="evidence" value="ECO:0007669"/>
    <property type="project" value="InterPro"/>
</dbReference>
<dbReference type="InterPro" id="IPR043146">
    <property type="entry name" value="Penicillin_amidase_N_B-knob"/>
</dbReference>
<dbReference type="InterPro" id="IPR043147">
    <property type="entry name" value="Penicillin_amidase_A-knob"/>
</dbReference>
<keyword evidence="2" id="KW-0378">Hydrolase</keyword>
<dbReference type="InterPro" id="IPR002692">
    <property type="entry name" value="S45"/>
</dbReference>
<keyword evidence="5" id="KW-0106">Calcium</keyword>
<keyword evidence="6" id="KW-0472">Membrane</keyword>
<evidence type="ECO:0000256" key="5">
    <source>
        <dbReference type="PIRSR" id="PIRSR001227-2"/>
    </source>
</evidence>
<dbReference type="AlphaFoldDB" id="A0AAF1K412"/>
<reference evidence="7" key="1">
    <citation type="submission" date="2020-01" db="EMBL/GenBank/DDBJ databases">
        <authorList>
            <person name="Rat A."/>
        </authorList>
    </citation>
    <scope>NUCLEOTIDE SEQUENCE</scope>
    <source>
        <strain evidence="7">LMG 28251</strain>
    </source>
</reference>
<feature type="transmembrane region" description="Helical" evidence="6">
    <location>
        <begin position="12"/>
        <end position="34"/>
    </location>
</feature>
<gene>
    <name evidence="7" type="ORF">GXW79_12285</name>
</gene>
<comment type="similarity">
    <text evidence="1">Belongs to the peptidase S45 family.</text>
</comment>
<sequence>MAFLFRFLGRCVLALALLIPVAVSAAVGLVWWTLPPEHAEVRIPTLDAPVAVTLDTYGIPLIRASTEADGNRALGWMHARDRLFQMEMMRRGATGRLSEIAGTATLRLDRFTRLLGLAQRAEADFATLPEPTRAALTQYAEGVNAWITAHGRFAAPEFLILGAPEPWRPADSLLWAKVMGLWLSGNWREEMNRMRLVGRLPPERIAELWPRDTTQGRPDEAEQRAALPGLDRLAAQIPVFGIDAPLPASASNAWAVTAARAAGGAPMLASDPHLAFSAPILWYLARIELPEGRFLAGATAPGTPFVVIGRNRDLAWGFTTTQSDTQDLVYERAAGTGYATPQGPRAFTTRTETIAIRGAPSETLTVRETRHGPVLTDLDPAPRADGLMIAMAMANLAPNDTAAAGLLALNRGTTLADARAAAALITSPPQNMMVAARSGEIAMYLTGRTPLRRSGDGTRPFEGWNPGQGWSGFVPFDAMPHVENPTSGLLANANNRPSPPDHPVFLAASFPGSWRFQRAMALLNARPQHSTADFAAMQVDTLSLFARAMLPALATMPRPEGAAGAALDLLLAWDGQASAALPQPLIFNAFMERFGRWVMRTAGLAEDVHAPSQEFLAAVLDGRLAHWCGAAGCGPLAATALGEAVRAISREQGPDPAAWRWGAAHAARFEHPMLRFIPALAALTRMEVPASGDGDTLLRAGFRGEDFTAIHGAGLRAVFDLSDPDGTLAVIASGQSGHPMSRHWRDLLPAWRDGLVLRLDGRGTGGGSVVLRPQ</sequence>
<dbReference type="Proteomes" id="UP001196068">
    <property type="component" value="Unassembled WGS sequence"/>
</dbReference>
<evidence type="ECO:0000313" key="8">
    <source>
        <dbReference type="Proteomes" id="UP001196068"/>
    </source>
</evidence>
<name>A0AAF1K412_9PROT</name>
<dbReference type="SUPFAM" id="SSF56235">
    <property type="entry name" value="N-terminal nucleophile aminohydrolases (Ntn hydrolases)"/>
    <property type="match status" value="1"/>
</dbReference>
<dbReference type="Gene3D" id="1.10.439.10">
    <property type="entry name" value="Penicillin Amidohydrolase, domain 1"/>
    <property type="match status" value="1"/>
</dbReference>
<dbReference type="InterPro" id="IPR023343">
    <property type="entry name" value="Penicillin_amidase_dom1"/>
</dbReference>
<dbReference type="Gene3D" id="1.10.1400.10">
    <property type="match status" value="1"/>
</dbReference>
<keyword evidence="6" id="KW-0812">Transmembrane</keyword>
<comment type="cofactor">
    <cofactor evidence="5">
        <name>Ca(2+)</name>
        <dbReference type="ChEBI" id="CHEBI:29108"/>
    </cofactor>
    <text evidence="5">Binds 1 Ca(2+) ion per dimer.</text>
</comment>
<feature type="binding site" evidence="5">
    <location>
        <position position="327"/>
    </location>
    <ligand>
        <name>Ca(2+)</name>
        <dbReference type="ChEBI" id="CHEBI:29108"/>
    </ligand>
</feature>
<feature type="binding site" evidence="5">
    <location>
        <position position="324"/>
    </location>
    <ligand>
        <name>Ca(2+)</name>
        <dbReference type="ChEBI" id="CHEBI:29108"/>
    </ligand>
</feature>
<dbReference type="EMBL" id="JAAEDH010000013">
    <property type="protein sequence ID" value="MBR0655851.1"/>
    <property type="molecule type" value="Genomic_DNA"/>
</dbReference>
<dbReference type="GO" id="GO:0017000">
    <property type="term" value="P:antibiotic biosynthetic process"/>
    <property type="evidence" value="ECO:0007669"/>
    <property type="project" value="InterPro"/>
</dbReference>
<reference evidence="7" key="2">
    <citation type="journal article" date="2021" name="Syst. Appl. Microbiol.">
        <title>Roseomonas hellenica sp. nov., isolated from roots of wild-growing Alkanna tinctoria.</title>
        <authorList>
            <person name="Rat A."/>
            <person name="Naranjo H.D."/>
            <person name="Lebbe L."/>
            <person name="Cnockaert M."/>
            <person name="Krigas N."/>
            <person name="Grigoriadou K."/>
            <person name="Maloupa E."/>
            <person name="Willems A."/>
        </authorList>
    </citation>
    <scope>NUCLEOTIDE SEQUENCE</scope>
    <source>
        <strain evidence="7">LMG 28251</strain>
    </source>
</reference>
<evidence type="ECO:0000313" key="7">
    <source>
        <dbReference type="EMBL" id="MBR0655851.1"/>
    </source>
</evidence>
<dbReference type="InterPro" id="IPR014395">
    <property type="entry name" value="Pen/GL7ACA/AHL_acylase"/>
</dbReference>
<dbReference type="PANTHER" id="PTHR34218">
    <property type="entry name" value="PEPTIDASE S45 PENICILLIN AMIDASE"/>
    <property type="match status" value="1"/>
</dbReference>
<dbReference type="Pfam" id="PF01804">
    <property type="entry name" value="Penicil_amidase"/>
    <property type="match status" value="1"/>
</dbReference>
<protein>
    <submittedName>
        <fullName evidence="7">Penicillin acylase family protein</fullName>
    </submittedName>
</protein>
<keyword evidence="6" id="KW-1133">Transmembrane helix</keyword>
<organism evidence="7 8">
    <name type="scientific">Plastoroseomonas arctica</name>
    <dbReference type="NCBI Taxonomy" id="1509237"/>
    <lineage>
        <taxon>Bacteria</taxon>
        <taxon>Pseudomonadati</taxon>
        <taxon>Pseudomonadota</taxon>
        <taxon>Alphaproteobacteria</taxon>
        <taxon>Acetobacterales</taxon>
        <taxon>Acetobacteraceae</taxon>
        <taxon>Plastoroseomonas</taxon>
    </lineage>
</organism>
<keyword evidence="5" id="KW-0479">Metal-binding</keyword>
<evidence type="ECO:0000256" key="4">
    <source>
        <dbReference type="PIRSR" id="PIRSR001227-1"/>
    </source>
</evidence>
<keyword evidence="8" id="KW-1185">Reference proteome</keyword>
<evidence type="ECO:0000256" key="3">
    <source>
        <dbReference type="ARBA" id="ARBA00023145"/>
    </source>
</evidence>
<feature type="active site" description="Nucleophile" evidence="4">
    <location>
        <position position="251"/>
    </location>
</feature>
<dbReference type="PIRSF" id="PIRSF001227">
    <property type="entry name" value="Pen_acylase"/>
    <property type="match status" value="1"/>
</dbReference>
<accession>A0AAF1K412</accession>
<dbReference type="Gene3D" id="3.60.20.10">
    <property type="entry name" value="Glutamine Phosphoribosylpyrophosphate, subunit 1, domain 1"/>
    <property type="match status" value="1"/>
</dbReference>
<comment type="caution">
    <text evidence="7">The sequence shown here is derived from an EMBL/GenBank/DDBJ whole genome shotgun (WGS) entry which is preliminary data.</text>
</comment>
<dbReference type="CDD" id="cd03747">
    <property type="entry name" value="Ntn_PGA_like"/>
    <property type="match status" value="1"/>
</dbReference>